<dbReference type="AlphaFoldDB" id="E9HVR0"/>
<dbReference type="PANTHER" id="PTHR33099">
    <property type="entry name" value="FE2OG DIOXYGENASE DOMAIN-CONTAINING PROTEIN"/>
    <property type="match status" value="1"/>
</dbReference>
<keyword evidence="3" id="KW-1185">Reference proteome</keyword>
<sequence>MPKKDPRILSFIFSSFLYRKFKRALQSTGNVAVVPPNLDMTAGTDQGLGLLDFTNVLMPDYDHWILFVIHSVTVSGGRCAKLVAQRTTAGTPTFWSTMPMCLDKVQDRWIARELTVAVGQLSVESLTQVDYGLKMRDLLKEIVQLRLGESSVRKVFDWQCEAANVSYTDSDAETVPATDCREEIEPATSAVAQTRTNGAEWHRWAENVPYVDSEAETVPETDCREEYVPSTSAVAQVATNRAACAPTVMTLPATLPAPPTQYDTLPIGENKTLKVITSTSRVVSTRTEISPIEDVAIAKAKNTPVDVVSDLPPIIIAGVDMTPGPMEAVVDVAAVATEVHGDAVGKVPATGLNPKKQMKTARSIAVQRLRIGDHPRKRKKNQTKFNDSSTGRQLRRPMSVNLGATLCRRIGVGCPDHLSKNDKEKRKPPQKRNQPNSRKKRTVKDSSDVESADNPDPLALNNQKRKSPKDDEKTSSQPIP</sequence>
<feature type="compositionally biased region" description="Polar residues" evidence="1">
    <location>
        <begin position="383"/>
        <end position="392"/>
    </location>
</feature>
<dbReference type="EMBL" id="GL732868">
    <property type="protein sequence ID" value="EFX64170.1"/>
    <property type="molecule type" value="Genomic_DNA"/>
</dbReference>
<dbReference type="PhylomeDB" id="E9HVR0"/>
<proteinExistence type="predicted"/>
<dbReference type="HOGENOM" id="CLU_580406_0_0_1"/>
<feature type="region of interest" description="Disordered" evidence="1">
    <location>
        <begin position="372"/>
        <end position="400"/>
    </location>
</feature>
<dbReference type="OrthoDB" id="10590426at2759"/>
<feature type="compositionally biased region" description="Basic and acidic residues" evidence="1">
    <location>
        <begin position="417"/>
        <end position="427"/>
    </location>
</feature>
<dbReference type="InParanoid" id="E9HVR0"/>
<protein>
    <submittedName>
        <fullName evidence="2">Uncharacterized protein</fullName>
    </submittedName>
</protein>
<dbReference type="Proteomes" id="UP000000305">
    <property type="component" value="Unassembled WGS sequence"/>
</dbReference>
<evidence type="ECO:0000256" key="1">
    <source>
        <dbReference type="SAM" id="MobiDB-lite"/>
    </source>
</evidence>
<evidence type="ECO:0000313" key="3">
    <source>
        <dbReference type="Proteomes" id="UP000000305"/>
    </source>
</evidence>
<dbReference type="PANTHER" id="PTHR33099:SF7">
    <property type="entry name" value="MYND-TYPE DOMAIN-CONTAINING PROTEIN"/>
    <property type="match status" value="1"/>
</dbReference>
<dbReference type="KEGG" id="dpx:DAPPUDRAFT_118481"/>
<reference evidence="2 3" key="1">
    <citation type="journal article" date="2011" name="Science">
        <title>The ecoresponsive genome of Daphnia pulex.</title>
        <authorList>
            <person name="Colbourne J.K."/>
            <person name="Pfrender M.E."/>
            <person name="Gilbert D."/>
            <person name="Thomas W.K."/>
            <person name="Tucker A."/>
            <person name="Oakley T.H."/>
            <person name="Tokishita S."/>
            <person name="Aerts A."/>
            <person name="Arnold G.J."/>
            <person name="Basu M.K."/>
            <person name="Bauer D.J."/>
            <person name="Caceres C.E."/>
            <person name="Carmel L."/>
            <person name="Casola C."/>
            <person name="Choi J.H."/>
            <person name="Detter J.C."/>
            <person name="Dong Q."/>
            <person name="Dusheyko S."/>
            <person name="Eads B.D."/>
            <person name="Frohlich T."/>
            <person name="Geiler-Samerotte K.A."/>
            <person name="Gerlach D."/>
            <person name="Hatcher P."/>
            <person name="Jogdeo S."/>
            <person name="Krijgsveld J."/>
            <person name="Kriventseva E.V."/>
            <person name="Kultz D."/>
            <person name="Laforsch C."/>
            <person name="Lindquist E."/>
            <person name="Lopez J."/>
            <person name="Manak J.R."/>
            <person name="Muller J."/>
            <person name="Pangilinan J."/>
            <person name="Patwardhan R.P."/>
            <person name="Pitluck S."/>
            <person name="Pritham E.J."/>
            <person name="Rechtsteiner A."/>
            <person name="Rho M."/>
            <person name="Rogozin I.B."/>
            <person name="Sakarya O."/>
            <person name="Salamov A."/>
            <person name="Schaack S."/>
            <person name="Shapiro H."/>
            <person name="Shiga Y."/>
            <person name="Skalitzky C."/>
            <person name="Smith Z."/>
            <person name="Souvorov A."/>
            <person name="Sung W."/>
            <person name="Tang Z."/>
            <person name="Tsuchiya D."/>
            <person name="Tu H."/>
            <person name="Vos H."/>
            <person name="Wang M."/>
            <person name="Wolf Y.I."/>
            <person name="Yamagata H."/>
            <person name="Yamada T."/>
            <person name="Ye Y."/>
            <person name="Shaw J.R."/>
            <person name="Andrews J."/>
            <person name="Crease T.J."/>
            <person name="Tang H."/>
            <person name="Lucas S.M."/>
            <person name="Robertson H.M."/>
            <person name="Bork P."/>
            <person name="Koonin E.V."/>
            <person name="Zdobnov E.M."/>
            <person name="Grigoriev I.V."/>
            <person name="Lynch M."/>
            <person name="Boore J.L."/>
        </authorList>
    </citation>
    <scope>NUCLEOTIDE SEQUENCE [LARGE SCALE GENOMIC DNA]</scope>
</reference>
<accession>E9HVR0</accession>
<gene>
    <name evidence="2" type="ORF">DAPPUDRAFT_118481</name>
</gene>
<evidence type="ECO:0000313" key="2">
    <source>
        <dbReference type="EMBL" id="EFX64170.1"/>
    </source>
</evidence>
<name>E9HVR0_DAPPU</name>
<feature type="region of interest" description="Disordered" evidence="1">
    <location>
        <begin position="412"/>
        <end position="480"/>
    </location>
</feature>
<organism evidence="2 3">
    <name type="scientific">Daphnia pulex</name>
    <name type="common">Water flea</name>
    <dbReference type="NCBI Taxonomy" id="6669"/>
    <lineage>
        <taxon>Eukaryota</taxon>
        <taxon>Metazoa</taxon>
        <taxon>Ecdysozoa</taxon>
        <taxon>Arthropoda</taxon>
        <taxon>Crustacea</taxon>
        <taxon>Branchiopoda</taxon>
        <taxon>Diplostraca</taxon>
        <taxon>Cladocera</taxon>
        <taxon>Anomopoda</taxon>
        <taxon>Daphniidae</taxon>
        <taxon>Daphnia</taxon>
    </lineage>
</organism>